<dbReference type="PANTHER" id="PTHR47331:SF6">
    <property type="entry name" value="DOUBLECORTIN DOMAIN-CONTAINING PROTEIN"/>
    <property type="match status" value="1"/>
</dbReference>
<dbReference type="Gene3D" id="3.30.420.10">
    <property type="entry name" value="Ribonuclease H-like superfamily/Ribonuclease H"/>
    <property type="match status" value="1"/>
</dbReference>
<name>A0A1I7VUM8_LOALO</name>
<dbReference type="GO" id="GO:0003676">
    <property type="term" value="F:nucleic acid binding"/>
    <property type="evidence" value="ECO:0007669"/>
    <property type="project" value="InterPro"/>
</dbReference>
<dbReference type="InterPro" id="IPR012337">
    <property type="entry name" value="RNaseH-like_sf"/>
</dbReference>
<dbReference type="Proteomes" id="UP000095285">
    <property type="component" value="Unassembled WGS sequence"/>
</dbReference>
<dbReference type="STRING" id="7209.A0A1I7VUM8"/>
<evidence type="ECO:0000313" key="1">
    <source>
        <dbReference type="Proteomes" id="UP000095285"/>
    </source>
</evidence>
<dbReference type="AlphaFoldDB" id="A0A1I7VUM8"/>
<dbReference type="WBParaSite" id="EN70_6485">
    <property type="protein sequence ID" value="EN70_6485"/>
    <property type="gene ID" value="EN70_6485"/>
</dbReference>
<reference evidence="2" key="2">
    <citation type="submission" date="2016-11" db="UniProtKB">
        <authorList>
            <consortium name="WormBaseParasite"/>
        </authorList>
    </citation>
    <scope>IDENTIFICATION</scope>
</reference>
<sequence>MPNLPEIRVNQSGAFENVGFDYLGPLSIKTKGGISKRWIALFTCFITRAIHLEIADNLPAETFLHVLRRFISRREYPERVLNDNAGTAYKIDGILEKENDLGEYNSKSILEWRNLWTIDCIDKENYEKNHRKEATMGKIIHNFNRGDRSKVIRPVDFIQPNASLVIPTTNTNQDEYMPETLNARERLIKYWTATLKERTQKEDVYPKVTENRSSRVREIVLLDKHETPRSLWKLAKIKELGKGGVQELQQ</sequence>
<dbReference type="PANTHER" id="PTHR47331">
    <property type="entry name" value="PHD-TYPE DOMAIN-CONTAINING PROTEIN"/>
    <property type="match status" value="1"/>
</dbReference>
<dbReference type="SUPFAM" id="SSF53098">
    <property type="entry name" value="Ribonuclease H-like"/>
    <property type="match status" value="1"/>
</dbReference>
<accession>A0A1I7VUM8</accession>
<reference evidence="1" key="1">
    <citation type="submission" date="2012-04" db="EMBL/GenBank/DDBJ databases">
        <title>The Genome Sequence of Loa loa.</title>
        <authorList>
            <consortium name="The Broad Institute Genome Sequencing Platform"/>
            <consortium name="Broad Institute Genome Sequencing Center for Infectious Disease"/>
            <person name="Nutman T.B."/>
            <person name="Fink D.L."/>
            <person name="Russ C."/>
            <person name="Young S."/>
            <person name="Zeng Q."/>
            <person name="Gargeya S."/>
            <person name="Alvarado L."/>
            <person name="Berlin A."/>
            <person name="Chapman S.B."/>
            <person name="Chen Z."/>
            <person name="Freedman E."/>
            <person name="Gellesch M."/>
            <person name="Goldberg J."/>
            <person name="Griggs A."/>
            <person name="Gujja S."/>
            <person name="Heilman E.R."/>
            <person name="Heiman D."/>
            <person name="Howarth C."/>
            <person name="Mehta T."/>
            <person name="Neiman D."/>
            <person name="Pearson M."/>
            <person name="Roberts A."/>
            <person name="Saif S."/>
            <person name="Shea T."/>
            <person name="Shenoy N."/>
            <person name="Sisk P."/>
            <person name="Stolte C."/>
            <person name="Sykes S."/>
            <person name="White J."/>
            <person name="Yandava C."/>
            <person name="Haas B."/>
            <person name="Henn M.R."/>
            <person name="Nusbaum C."/>
            <person name="Birren B."/>
        </authorList>
    </citation>
    <scope>NUCLEOTIDE SEQUENCE [LARGE SCALE GENOMIC DNA]</scope>
</reference>
<proteinExistence type="predicted"/>
<dbReference type="InterPro" id="IPR036397">
    <property type="entry name" value="RNaseH_sf"/>
</dbReference>
<keyword evidence="1" id="KW-1185">Reference proteome</keyword>
<evidence type="ECO:0000313" key="2">
    <source>
        <dbReference type="WBParaSite" id="EN70_6485"/>
    </source>
</evidence>
<organism evidence="1 2">
    <name type="scientific">Loa loa</name>
    <name type="common">Eye worm</name>
    <name type="synonym">Filaria loa</name>
    <dbReference type="NCBI Taxonomy" id="7209"/>
    <lineage>
        <taxon>Eukaryota</taxon>
        <taxon>Metazoa</taxon>
        <taxon>Ecdysozoa</taxon>
        <taxon>Nematoda</taxon>
        <taxon>Chromadorea</taxon>
        <taxon>Rhabditida</taxon>
        <taxon>Spirurina</taxon>
        <taxon>Spiruromorpha</taxon>
        <taxon>Filarioidea</taxon>
        <taxon>Onchocercidae</taxon>
        <taxon>Loa</taxon>
    </lineage>
</organism>
<protein>
    <submittedName>
        <fullName evidence="2">Integrase catalytic domain-containing protein</fullName>
    </submittedName>
</protein>